<gene>
    <name evidence="5" type="ORF">Tco_0892128</name>
</gene>
<dbReference type="InterPro" id="IPR036397">
    <property type="entry name" value="RNaseH_sf"/>
</dbReference>
<evidence type="ECO:0000313" key="5">
    <source>
        <dbReference type="EMBL" id="GJT22191.1"/>
    </source>
</evidence>
<accession>A0ABQ5C4Y7</accession>
<dbReference type="Pfam" id="PF25597">
    <property type="entry name" value="SH3_retrovirus"/>
    <property type="match status" value="1"/>
</dbReference>
<reference evidence="5" key="1">
    <citation type="journal article" date="2022" name="Int. J. Mol. Sci.">
        <title>Draft Genome of Tanacetum Coccineum: Genomic Comparison of Closely Related Tanacetum-Family Plants.</title>
        <authorList>
            <person name="Yamashiro T."/>
            <person name="Shiraishi A."/>
            <person name="Nakayama K."/>
            <person name="Satake H."/>
        </authorList>
    </citation>
    <scope>NUCLEOTIDE SEQUENCE</scope>
</reference>
<keyword evidence="1" id="KW-0479">Metal-binding</keyword>
<dbReference type="Gene3D" id="3.30.420.10">
    <property type="entry name" value="Ribonuclease H-like superfamily/Ribonuclease H"/>
    <property type="match status" value="1"/>
</dbReference>
<name>A0ABQ5C4Y7_9ASTR</name>
<dbReference type="PANTHER" id="PTHR42648">
    <property type="entry name" value="TRANSPOSASE, PUTATIVE-RELATED"/>
    <property type="match status" value="1"/>
</dbReference>
<keyword evidence="2" id="KW-0378">Hydrolase</keyword>
<organism evidence="5 6">
    <name type="scientific">Tanacetum coccineum</name>
    <dbReference type="NCBI Taxonomy" id="301880"/>
    <lineage>
        <taxon>Eukaryota</taxon>
        <taxon>Viridiplantae</taxon>
        <taxon>Streptophyta</taxon>
        <taxon>Embryophyta</taxon>
        <taxon>Tracheophyta</taxon>
        <taxon>Spermatophyta</taxon>
        <taxon>Magnoliopsida</taxon>
        <taxon>eudicotyledons</taxon>
        <taxon>Gunneridae</taxon>
        <taxon>Pentapetalae</taxon>
        <taxon>asterids</taxon>
        <taxon>campanulids</taxon>
        <taxon>Asterales</taxon>
        <taxon>Asteraceae</taxon>
        <taxon>Asteroideae</taxon>
        <taxon>Anthemideae</taxon>
        <taxon>Anthemidinae</taxon>
        <taxon>Tanacetum</taxon>
    </lineage>
</organism>
<feature type="region of interest" description="Disordered" evidence="3">
    <location>
        <begin position="1"/>
        <end position="79"/>
    </location>
</feature>
<dbReference type="SUPFAM" id="SSF53098">
    <property type="entry name" value="Ribonuclease H-like"/>
    <property type="match status" value="1"/>
</dbReference>
<evidence type="ECO:0000259" key="4">
    <source>
        <dbReference type="PROSITE" id="PS50994"/>
    </source>
</evidence>
<dbReference type="InterPro" id="IPR013103">
    <property type="entry name" value="RVT_2"/>
</dbReference>
<dbReference type="Pfam" id="PF07727">
    <property type="entry name" value="RVT_2"/>
    <property type="match status" value="1"/>
</dbReference>
<feature type="compositionally biased region" description="Polar residues" evidence="3">
    <location>
        <begin position="13"/>
        <end position="23"/>
    </location>
</feature>
<dbReference type="Pfam" id="PF00665">
    <property type="entry name" value="rve"/>
    <property type="match status" value="1"/>
</dbReference>
<reference evidence="5" key="2">
    <citation type="submission" date="2022-01" db="EMBL/GenBank/DDBJ databases">
        <authorList>
            <person name="Yamashiro T."/>
            <person name="Shiraishi A."/>
            <person name="Satake H."/>
            <person name="Nakayama K."/>
        </authorList>
    </citation>
    <scope>NUCLEOTIDE SEQUENCE</scope>
</reference>
<dbReference type="InterPro" id="IPR039537">
    <property type="entry name" value="Retrotran_Ty1/copia-like"/>
</dbReference>
<dbReference type="SUPFAM" id="SSF56672">
    <property type="entry name" value="DNA/RNA polymerases"/>
    <property type="match status" value="1"/>
</dbReference>
<dbReference type="InterPro" id="IPR025724">
    <property type="entry name" value="GAG-pre-integrase_dom"/>
</dbReference>
<protein>
    <submittedName>
        <fullName evidence="5">Retrovirus-related pol polyprotein from transposon TNT 1-94</fullName>
    </submittedName>
</protein>
<evidence type="ECO:0000256" key="2">
    <source>
        <dbReference type="ARBA" id="ARBA00022801"/>
    </source>
</evidence>
<dbReference type="Pfam" id="PF13976">
    <property type="entry name" value="gag_pre-integrs"/>
    <property type="match status" value="1"/>
</dbReference>
<feature type="domain" description="Integrase catalytic" evidence="4">
    <location>
        <begin position="274"/>
        <end position="474"/>
    </location>
</feature>
<dbReference type="EMBL" id="BQNB010013949">
    <property type="protein sequence ID" value="GJT22191.1"/>
    <property type="molecule type" value="Genomic_DNA"/>
</dbReference>
<dbReference type="PANTHER" id="PTHR42648:SF18">
    <property type="entry name" value="RETROTRANSPOSON, UNCLASSIFIED-LIKE PROTEIN"/>
    <property type="match status" value="1"/>
</dbReference>
<sequence length="973" mass="110481">MNKDKKVRFAEPGTSSNNIPKQTDSLKTKDSNKALLTSTGVKPTTSASGSKASGNTKNNRITRLPSSNQKNKVKEHPRKVKSSLNKMNFVFESISNAHVKHSIRNAKFESICVICNKCLFNANYDIFGNDHIAKIIGYGDYQMGNVTISRVYYVEGLGHNLFFVGQFCDSNLEVAFRKHTCFIHDLEGVDLLKGSRGSNLYTLFMDNLLLSSPICLLSKASKTKSWLSHRILSHLNSDYITSLAKQGLIRGLPKLKYHKDHLCSACALGKSKKHSHKPKAEDFIQEKLYLLHMDLCGTMRIQSINGIKYILATVDDYSWFTWVKFLRSKDEVSEFVIKFLKMIQVRLNATVHNIRTDNGTEFVNQSLRAYYEEVRISHQTSVARTPQHKGVVERRNRTLVEAARTIEDLSKLKPKADIGIFIGYAPAKKSFRIYNKTTRMIIKTIHVDFDELTTMAFDQFSSGPRPKLMTPRTISSGRYLNPPSYVDPQVPAVIALEPAVSTGTPSSTNIDQDAPSISTSQTNQETPSPVISLSVEEAEHDIEVAHMDNNPYVDFLIPEPSSKESSTQERVDSHGDKKDKKQLRNHVGLKPCKKNSMSLNVKLDELGGVLKNKARLVARGYRQEEGIDFEESFAPVARLEAIGIFIAFVAHMNMVVYQMDVKTAFLNGILREEVYVNQLDGFVDPENPKHVYKLKKALYGLKQAPQAWYDLLSSFLLSQKFSKGTVDPTLFIRREGKDILLVQIYVDDIIFASTKPDLSEAIQADCDIKAINIILQGLPTEIYTLLYDEFDKFTYKKGEMLHEYYLRFTLLLNDMNIYKTPLEQFQVNTKFINTLLMNEQIVTDVKLVKDLHTTNVDQLHAYLQQHERHANEVRLMHERNSDPLALVASHQLTQPAYQSHLHTHPKSLSQLHVSPYQSSQFVPLYQTQQFITNQSTPLSITYLSNEYQSIVHHNVYSSQPSIPQVEYAPTAYQ</sequence>
<proteinExistence type="predicted"/>
<evidence type="ECO:0000256" key="3">
    <source>
        <dbReference type="SAM" id="MobiDB-lite"/>
    </source>
</evidence>
<dbReference type="PROSITE" id="PS50994">
    <property type="entry name" value="INTEGRASE"/>
    <property type="match status" value="1"/>
</dbReference>
<keyword evidence="6" id="KW-1185">Reference proteome</keyword>
<dbReference type="Proteomes" id="UP001151760">
    <property type="component" value="Unassembled WGS sequence"/>
</dbReference>
<feature type="region of interest" description="Disordered" evidence="3">
    <location>
        <begin position="501"/>
        <end position="527"/>
    </location>
</feature>
<evidence type="ECO:0000256" key="1">
    <source>
        <dbReference type="ARBA" id="ARBA00022723"/>
    </source>
</evidence>
<feature type="compositionally biased region" description="Polar residues" evidence="3">
    <location>
        <begin position="34"/>
        <end position="70"/>
    </location>
</feature>
<feature type="region of interest" description="Disordered" evidence="3">
    <location>
        <begin position="557"/>
        <end position="582"/>
    </location>
</feature>
<dbReference type="InterPro" id="IPR043502">
    <property type="entry name" value="DNA/RNA_pol_sf"/>
</dbReference>
<dbReference type="InterPro" id="IPR057670">
    <property type="entry name" value="SH3_retrovirus"/>
</dbReference>
<evidence type="ECO:0000313" key="6">
    <source>
        <dbReference type="Proteomes" id="UP001151760"/>
    </source>
</evidence>
<feature type="compositionally biased region" description="Basic and acidic residues" evidence="3">
    <location>
        <begin position="566"/>
        <end position="579"/>
    </location>
</feature>
<dbReference type="InterPro" id="IPR012337">
    <property type="entry name" value="RNaseH-like_sf"/>
</dbReference>
<comment type="caution">
    <text evidence="5">The sequence shown here is derived from an EMBL/GenBank/DDBJ whole genome shotgun (WGS) entry which is preliminary data.</text>
</comment>
<dbReference type="InterPro" id="IPR001584">
    <property type="entry name" value="Integrase_cat-core"/>
</dbReference>